<dbReference type="RefSeq" id="WP_277859763.1">
    <property type="nucleotide sequence ID" value="NZ_JARRAG010000001.1"/>
</dbReference>
<dbReference type="InterPro" id="IPR046596">
    <property type="entry name" value="DUF6655"/>
</dbReference>
<accession>A0ABT6F740</accession>
<dbReference type="PROSITE" id="PS51257">
    <property type="entry name" value="PROKAR_LIPOPROTEIN"/>
    <property type="match status" value="1"/>
</dbReference>
<dbReference type="Pfam" id="PF20360">
    <property type="entry name" value="DUF6655"/>
    <property type="match status" value="1"/>
</dbReference>
<comment type="caution">
    <text evidence="2">The sequence shown here is derived from an EMBL/GenBank/DDBJ whole genome shotgun (WGS) entry which is preliminary data.</text>
</comment>
<proteinExistence type="predicted"/>
<feature type="region of interest" description="Disordered" evidence="1">
    <location>
        <begin position="221"/>
        <end position="260"/>
    </location>
</feature>
<feature type="compositionally biased region" description="Polar residues" evidence="1">
    <location>
        <begin position="249"/>
        <end position="260"/>
    </location>
</feature>
<dbReference type="Proteomes" id="UP001216907">
    <property type="component" value="Unassembled WGS sequence"/>
</dbReference>
<protein>
    <recommendedName>
        <fullName evidence="4">Lipoprotein</fullName>
    </recommendedName>
</protein>
<evidence type="ECO:0000256" key="1">
    <source>
        <dbReference type="SAM" id="MobiDB-lite"/>
    </source>
</evidence>
<sequence>MTKSARPYPSSPRTLGLFGLGLALAATLAGCGTVKTTNTARTGTEQLLLTDAWDAALARIDFRPLTGVPCYLDTTNVTAVDLGWVVSSLKQAMLQQGVLLRTKAEQAQWVVEARVGAYGTDQYELLFGIPQTTIPMTITGLPAGTIPEMSLAKRTDQHGVVKMALFAYDRASGQLVWTSGTSQTKSNAKDVYVGGVGPIQSGTIRKSTEFSGMKIPVAHDLTGGLVGQPAPDSDGTRGTEAVPPPLPPSATTTDIDSFSP</sequence>
<gene>
    <name evidence="2" type="ORF">PZE19_06515</name>
</gene>
<organism evidence="2 3">
    <name type="scientific">Paludisphaera mucosa</name>
    <dbReference type="NCBI Taxonomy" id="3030827"/>
    <lineage>
        <taxon>Bacteria</taxon>
        <taxon>Pseudomonadati</taxon>
        <taxon>Planctomycetota</taxon>
        <taxon>Planctomycetia</taxon>
        <taxon>Isosphaerales</taxon>
        <taxon>Isosphaeraceae</taxon>
        <taxon>Paludisphaera</taxon>
    </lineage>
</organism>
<dbReference type="EMBL" id="JARRAG010000001">
    <property type="protein sequence ID" value="MDG3003412.1"/>
    <property type="molecule type" value="Genomic_DNA"/>
</dbReference>
<evidence type="ECO:0000313" key="3">
    <source>
        <dbReference type="Proteomes" id="UP001216907"/>
    </source>
</evidence>
<reference evidence="2 3" key="1">
    <citation type="submission" date="2023-03" db="EMBL/GenBank/DDBJ databases">
        <title>Paludisphaera mucosa sp. nov. a novel planctomycete from northern fen.</title>
        <authorList>
            <person name="Ivanova A."/>
        </authorList>
    </citation>
    <scope>NUCLEOTIDE SEQUENCE [LARGE SCALE GENOMIC DNA]</scope>
    <source>
        <strain evidence="2 3">Pla2</strain>
    </source>
</reference>
<evidence type="ECO:0000313" key="2">
    <source>
        <dbReference type="EMBL" id="MDG3003412.1"/>
    </source>
</evidence>
<keyword evidence="3" id="KW-1185">Reference proteome</keyword>
<evidence type="ECO:0008006" key="4">
    <source>
        <dbReference type="Google" id="ProtNLM"/>
    </source>
</evidence>
<name>A0ABT6F740_9BACT</name>